<feature type="region of interest" description="Disordered" evidence="1">
    <location>
        <begin position="121"/>
        <end position="158"/>
    </location>
</feature>
<feature type="region of interest" description="Disordered" evidence="1">
    <location>
        <begin position="56"/>
        <end position="105"/>
    </location>
</feature>
<sequence>MTLKVSLSITPQPGFKNDYEIPEVFLTLGAPGDNVVIPLSPVFGRLLSLDVNLVPKTCSKSRHTSPRKASPRKAHSRPSSPYREKEHPVISGPNEKEKLLAGPVSPEKESFFLNENIRTAQMHKATDVGPDKCKGVHKKGKEKVEQGKGKGARKKDNK</sequence>
<evidence type="ECO:0000256" key="1">
    <source>
        <dbReference type="SAM" id="MobiDB-lite"/>
    </source>
</evidence>
<name>A0ABU7F7D5_9TELE</name>
<accession>A0ABU7F7D5</accession>
<dbReference type="Proteomes" id="UP001352852">
    <property type="component" value="Unassembled WGS sequence"/>
</dbReference>
<gene>
    <name evidence="2" type="ORF">CHARACLAT_029442</name>
</gene>
<feature type="compositionally biased region" description="Basic and acidic residues" evidence="1">
    <location>
        <begin position="82"/>
        <end position="99"/>
    </location>
</feature>
<feature type="compositionally biased region" description="Basic residues" evidence="1">
    <location>
        <begin position="59"/>
        <end position="76"/>
    </location>
</feature>
<proteinExistence type="predicted"/>
<protein>
    <submittedName>
        <fullName evidence="2">Uncharacterized protein</fullName>
    </submittedName>
</protein>
<evidence type="ECO:0000313" key="2">
    <source>
        <dbReference type="EMBL" id="MED6295220.1"/>
    </source>
</evidence>
<evidence type="ECO:0000313" key="3">
    <source>
        <dbReference type="Proteomes" id="UP001352852"/>
    </source>
</evidence>
<dbReference type="EMBL" id="JAHUTJ010077934">
    <property type="protein sequence ID" value="MED6295220.1"/>
    <property type="molecule type" value="Genomic_DNA"/>
</dbReference>
<comment type="caution">
    <text evidence="2">The sequence shown here is derived from an EMBL/GenBank/DDBJ whole genome shotgun (WGS) entry which is preliminary data.</text>
</comment>
<keyword evidence="3" id="KW-1185">Reference proteome</keyword>
<feature type="compositionally biased region" description="Basic and acidic residues" evidence="1">
    <location>
        <begin position="124"/>
        <end position="134"/>
    </location>
</feature>
<reference evidence="2 3" key="1">
    <citation type="submission" date="2021-06" db="EMBL/GenBank/DDBJ databases">
        <authorList>
            <person name="Palmer J.M."/>
        </authorList>
    </citation>
    <scope>NUCLEOTIDE SEQUENCE [LARGE SCALE GENOMIC DNA]</scope>
    <source>
        <strain evidence="2 3">CL_MEX2019</strain>
        <tissue evidence="2">Muscle</tissue>
    </source>
</reference>
<organism evidence="2 3">
    <name type="scientific">Characodon lateralis</name>
    <dbReference type="NCBI Taxonomy" id="208331"/>
    <lineage>
        <taxon>Eukaryota</taxon>
        <taxon>Metazoa</taxon>
        <taxon>Chordata</taxon>
        <taxon>Craniata</taxon>
        <taxon>Vertebrata</taxon>
        <taxon>Euteleostomi</taxon>
        <taxon>Actinopterygii</taxon>
        <taxon>Neopterygii</taxon>
        <taxon>Teleostei</taxon>
        <taxon>Neoteleostei</taxon>
        <taxon>Acanthomorphata</taxon>
        <taxon>Ovalentaria</taxon>
        <taxon>Atherinomorphae</taxon>
        <taxon>Cyprinodontiformes</taxon>
        <taxon>Goodeidae</taxon>
        <taxon>Characodon</taxon>
    </lineage>
</organism>